<evidence type="ECO:0000256" key="1">
    <source>
        <dbReference type="SAM" id="Coils"/>
    </source>
</evidence>
<dbReference type="PANTHER" id="PTHR45287">
    <property type="entry name" value="OS03G0691500 PROTEIN"/>
    <property type="match status" value="1"/>
</dbReference>
<gene>
    <name evidence="2" type="ORF">M0R45_008723</name>
</gene>
<dbReference type="PANTHER" id="PTHR45287:SF3">
    <property type="entry name" value="PROTEIN, PUTATIVE-RELATED"/>
    <property type="match status" value="1"/>
</dbReference>
<feature type="coiled-coil region" evidence="1">
    <location>
        <begin position="126"/>
        <end position="183"/>
    </location>
</feature>
<dbReference type="Proteomes" id="UP001457282">
    <property type="component" value="Unassembled WGS sequence"/>
</dbReference>
<sequence>MEEEQFKHLEEAHRKLQDQFKLNKEEWERGKSALLEEISLLQASLDSKTRILEDVQKRLEMCNQALAHEETRRKFLEVEVSEFKSRYEHVFSQCQQERSKFESLTVQRDEEIAKLRNSLGTKHTSAKEMEIRIAHLEQENQELRESLKELQESQIRNPGATSLTKLRNKLRGLEQETQLELERCHSMIEVLSEEISIVFTIFKSEFLEAFSKKSDPKPEVELCDKMDDRISVLATQLEMKDCELRNVLLELEHEHEQVEILMKRVRSLELTAQRQNNMEEELQQQKRCSRSRLCINFT</sequence>
<reference evidence="2 3" key="1">
    <citation type="journal article" date="2023" name="G3 (Bethesda)">
        <title>A chromosome-length genome assembly and annotation of blackberry (Rubus argutus, cv. 'Hillquist').</title>
        <authorList>
            <person name="Bruna T."/>
            <person name="Aryal R."/>
            <person name="Dudchenko O."/>
            <person name="Sargent D.J."/>
            <person name="Mead D."/>
            <person name="Buti M."/>
            <person name="Cavallini A."/>
            <person name="Hytonen T."/>
            <person name="Andres J."/>
            <person name="Pham M."/>
            <person name="Weisz D."/>
            <person name="Mascagni F."/>
            <person name="Usai G."/>
            <person name="Natali L."/>
            <person name="Bassil N."/>
            <person name="Fernandez G.E."/>
            <person name="Lomsadze A."/>
            <person name="Armour M."/>
            <person name="Olukolu B."/>
            <person name="Poorten T."/>
            <person name="Britton C."/>
            <person name="Davik J."/>
            <person name="Ashrafi H."/>
            <person name="Aiden E.L."/>
            <person name="Borodovsky M."/>
            <person name="Worthington M."/>
        </authorList>
    </citation>
    <scope>NUCLEOTIDE SEQUENCE [LARGE SCALE GENOMIC DNA]</scope>
    <source>
        <strain evidence="2">PI 553951</strain>
    </source>
</reference>
<dbReference type="EMBL" id="JBEDUW010000002">
    <property type="protein sequence ID" value="KAK9943104.1"/>
    <property type="molecule type" value="Genomic_DNA"/>
</dbReference>
<proteinExistence type="predicted"/>
<organism evidence="2 3">
    <name type="scientific">Rubus argutus</name>
    <name type="common">Southern blackberry</name>
    <dbReference type="NCBI Taxonomy" id="59490"/>
    <lineage>
        <taxon>Eukaryota</taxon>
        <taxon>Viridiplantae</taxon>
        <taxon>Streptophyta</taxon>
        <taxon>Embryophyta</taxon>
        <taxon>Tracheophyta</taxon>
        <taxon>Spermatophyta</taxon>
        <taxon>Magnoliopsida</taxon>
        <taxon>eudicotyledons</taxon>
        <taxon>Gunneridae</taxon>
        <taxon>Pentapetalae</taxon>
        <taxon>rosids</taxon>
        <taxon>fabids</taxon>
        <taxon>Rosales</taxon>
        <taxon>Rosaceae</taxon>
        <taxon>Rosoideae</taxon>
        <taxon>Rosoideae incertae sedis</taxon>
        <taxon>Rubus</taxon>
    </lineage>
</organism>
<keyword evidence="3" id="KW-1185">Reference proteome</keyword>
<keyword evidence="1" id="KW-0175">Coiled coil</keyword>
<protein>
    <submittedName>
        <fullName evidence="2">Uncharacterized protein</fullName>
    </submittedName>
</protein>
<name>A0AAW1Y2H9_RUBAR</name>
<dbReference type="Gene3D" id="1.10.287.1490">
    <property type="match status" value="1"/>
</dbReference>
<feature type="coiled-coil region" evidence="1">
    <location>
        <begin position="248"/>
        <end position="285"/>
    </location>
</feature>
<accession>A0AAW1Y2H9</accession>
<evidence type="ECO:0000313" key="3">
    <source>
        <dbReference type="Proteomes" id="UP001457282"/>
    </source>
</evidence>
<dbReference type="InterPro" id="IPR040262">
    <property type="entry name" value="At4g38062-like"/>
</dbReference>
<evidence type="ECO:0000313" key="2">
    <source>
        <dbReference type="EMBL" id="KAK9943104.1"/>
    </source>
</evidence>
<comment type="caution">
    <text evidence="2">The sequence shown here is derived from an EMBL/GenBank/DDBJ whole genome shotgun (WGS) entry which is preliminary data.</text>
</comment>
<dbReference type="AlphaFoldDB" id="A0AAW1Y2H9"/>